<gene>
    <name evidence="2" type="ORF">PS732_03918</name>
</gene>
<dbReference type="RefSeq" id="WP_150597636.1">
    <property type="nucleotide sequence ID" value="NZ_CABVIJ010000018.1"/>
</dbReference>
<dbReference type="InterPro" id="IPR001480">
    <property type="entry name" value="Bulb-type_lectin_dom"/>
</dbReference>
<dbReference type="SUPFAM" id="SSF51110">
    <property type="entry name" value="alpha-D-mannose-specific plant lectins"/>
    <property type="match status" value="2"/>
</dbReference>
<name>A0ABD7VJK9_PSEFL</name>
<dbReference type="Proteomes" id="UP000325779">
    <property type="component" value="Unassembled WGS sequence"/>
</dbReference>
<feature type="domain" description="Bulb-type lectin" evidence="1">
    <location>
        <begin position="14"/>
        <end position="139"/>
    </location>
</feature>
<dbReference type="InterPro" id="IPR036426">
    <property type="entry name" value="Bulb-type_lectin_dom_sf"/>
</dbReference>
<proteinExistence type="predicted"/>
<comment type="caution">
    <text evidence="2">The sequence shown here is derived from an EMBL/GenBank/DDBJ whole genome shotgun (WGS) entry which is preliminary data.</text>
</comment>
<feature type="domain" description="Bulb-type lectin" evidence="1">
    <location>
        <begin position="147"/>
        <end position="254"/>
    </location>
</feature>
<evidence type="ECO:0000313" key="2">
    <source>
        <dbReference type="EMBL" id="VVP21850.1"/>
    </source>
</evidence>
<protein>
    <recommendedName>
        <fullName evidence="1">Bulb-type lectin domain-containing protein</fullName>
    </recommendedName>
</protein>
<dbReference type="EMBL" id="CABVIJ010000018">
    <property type="protein sequence ID" value="VVP21850.1"/>
    <property type="molecule type" value="Genomic_DNA"/>
</dbReference>
<dbReference type="PROSITE" id="PS50927">
    <property type="entry name" value="BULB_LECTIN"/>
    <property type="match status" value="2"/>
</dbReference>
<dbReference type="Gene3D" id="2.90.10.10">
    <property type="entry name" value="Bulb-type lectin domain"/>
    <property type="match status" value="3"/>
</dbReference>
<accession>A0ABD7VJK9</accession>
<organism evidence="2 3">
    <name type="scientific">Pseudomonas fluorescens</name>
    <dbReference type="NCBI Taxonomy" id="294"/>
    <lineage>
        <taxon>Bacteria</taxon>
        <taxon>Pseudomonadati</taxon>
        <taxon>Pseudomonadota</taxon>
        <taxon>Gammaproteobacteria</taxon>
        <taxon>Pseudomonadales</taxon>
        <taxon>Pseudomonadaceae</taxon>
        <taxon>Pseudomonas</taxon>
    </lineage>
</organism>
<dbReference type="AlphaFoldDB" id="A0ABD7VJK9"/>
<evidence type="ECO:0000313" key="3">
    <source>
        <dbReference type="Proteomes" id="UP000325779"/>
    </source>
</evidence>
<evidence type="ECO:0000259" key="1">
    <source>
        <dbReference type="PROSITE" id="PS50927"/>
    </source>
</evidence>
<dbReference type="NCBIfam" id="NF033557">
    <property type="entry name" value="LLB_putidacin"/>
    <property type="match status" value="1"/>
</dbReference>
<dbReference type="SMART" id="SM00108">
    <property type="entry name" value="B_lectin"/>
    <property type="match status" value="1"/>
</dbReference>
<sequence length="280" mass="30803">MATLPRYPFTENGSSVLLPLHEMSAGQYLQSPDKRFRLDVQADGNLVIYDGATAVWVATAGQPFTSSGKQIDKSKIYFYLMYYAFLNDPTHGRMWGTANSTPLNNDIWGAYVRTYLSLQNDGNLVVTDSVPVWASNSAIPISPVVESIYIPAGTTLEVDRRYVVGGTTLVFQSDGNLVVSNGPLGVLWASWTQNKGAARAVMQEDGNFVIYGQDNTPLWFTGTAGKPGAMAKIQANGSFSIISEKPVWARFGFTPTILPKRVFNWDGGAWSTYDRPVWTF</sequence>
<reference evidence="2 3" key="1">
    <citation type="submission" date="2019-09" db="EMBL/GenBank/DDBJ databases">
        <authorList>
            <person name="Chandra G."/>
            <person name="Truman W A."/>
        </authorList>
    </citation>
    <scope>NUCLEOTIDE SEQUENCE [LARGE SCALE GENOMIC DNA]</scope>
    <source>
        <strain evidence="2">PS732</strain>
    </source>
</reference>